<evidence type="ECO:0000313" key="1">
    <source>
        <dbReference type="EMBL" id="KAI3695766.1"/>
    </source>
</evidence>
<dbReference type="Proteomes" id="UP001056120">
    <property type="component" value="Linkage Group LG26"/>
</dbReference>
<reference evidence="1 2" key="2">
    <citation type="journal article" date="2022" name="Mol. Ecol. Resour.">
        <title>The genomes of chicory, endive, great burdock and yacon provide insights into Asteraceae paleo-polyploidization history and plant inulin production.</title>
        <authorList>
            <person name="Fan W."/>
            <person name="Wang S."/>
            <person name="Wang H."/>
            <person name="Wang A."/>
            <person name="Jiang F."/>
            <person name="Liu H."/>
            <person name="Zhao H."/>
            <person name="Xu D."/>
            <person name="Zhang Y."/>
        </authorList>
    </citation>
    <scope>NUCLEOTIDE SEQUENCE [LARGE SCALE GENOMIC DNA]</scope>
    <source>
        <strain evidence="2">cv. Yunnan</strain>
        <tissue evidence="1">Leaves</tissue>
    </source>
</reference>
<reference evidence="2" key="1">
    <citation type="journal article" date="2022" name="Mol. Ecol. Resour.">
        <title>The genomes of chicory, endive, great burdock and yacon provide insights into Asteraceae palaeo-polyploidization history and plant inulin production.</title>
        <authorList>
            <person name="Fan W."/>
            <person name="Wang S."/>
            <person name="Wang H."/>
            <person name="Wang A."/>
            <person name="Jiang F."/>
            <person name="Liu H."/>
            <person name="Zhao H."/>
            <person name="Xu D."/>
            <person name="Zhang Y."/>
        </authorList>
    </citation>
    <scope>NUCLEOTIDE SEQUENCE [LARGE SCALE GENOMIC DNA]</scope>
    <source>
        <strain evidence="2">cv. Yunnan</strain>
    </source>
</reference>
<evidence type="ECO:0000313" key="2">
    <source>
        <dbReference type="Proteomes" id="UP001056120"/>
    </source>
</evidence>
<dbReference type="EMBL" id="CM042043">
    <property type="protein sequence ID" value="KAI3695766.1"/>
    <property type="molecule type" value="Genomic_DNA"/>
</dbReference>
<accession>A0ACB8ZDE9</accession>
<organism evidence="1 2">
    <name type="scientific">Smallanthus sonchifolius</name>
    <dbReference type="NCBI Taxonomy" id="185202"/>
    <lineage>
        <taxon>Eukaryota</taxon>
        <taxon>Viridiplantae</taxon>
        <taxon>Streptophyta</taxon>
        <taxon>Embryophyta</taxon>
        <taxon>Tracheophyta</taxon>
        <taxon>Spermatophyta</taxon>
        <taxon>Magnoliopsida</taxon>
        <taxon>eudicotyledons</taxon>
        <taxon>Gunneridae</taxon>
        <taxon>Pentapetalae</taxon>
        <taxon>asterids</taxon>
        <taxon>campanulids</taxon>
        <taxon>Asterales</taxon>
        <taxon>Asteraceae</taxon>
        <taxon>Asteroideae</taxon>
        <taxon>Heliantheae alliance</taxon>
        <taxon>Millerieae</taxon>
        <taxon>Smallanthus</taxon>
    </lineage>
</organism>
<proteinExistence type="predicted"/>
<sequence>MSNAIREYRKGNWSPEESLILITATMNGVSVVPAEENCGGSGSRIYCWSKGCLRSQNQCNDKWDNLLRDYKKTNPSCFTKLLSQTLEHYDENKEKCHRQLMELEQQRLQSEEARNEVNRQGIAALITSINKLSDAIQALISEKRT</sequence>
<comment type="caution">
    <text evidence="1">The sequence shown here is derived from an EMBL/GenBank/DDBJ whole genome shotgun (WGS) entry which is preliminary data.</text>
</comment>
<keyword evidence="2" id="KW-1185">Reference proteome</keyword>
<protein>
    <submittedName>
        <fullName evidence="1">Uncharacterized protein</fullName>
    </submittedName>
</protein>
<name>A0ACB8ZDE9_9ASTR</name>
<gene>
    <name evidence="1" type="ORF">L1987_78766</name>
</gene>